<evidence type="ECO:0000313" key="1">
    <source>
        <dbReference type="EMBL" id="KAH7943717.1"/>
    </source>
</evidence>
<proteinExistence type="predicted"/>
<gene>
    <name evidence="1" type="ORF">HPB52_010307</name>
</gene>
<reference evidence="1" key="2">
    <citation type="submission" date="2021-09" db="EMBL/GenBank/DDBJ databases">
        <authorList>
            <person name="Jia N."/>
            <person name="Wang J."/>
            <person name="Shi W."/>
            <person name="Du L."/>
            <person name="Sun Y."/>
            <person name="Zhan W."/>
            <person name="Jiang J."/>
            <person name="Wang Q."/>
            <person name="Zhang B."/>
            <person name="Ji P."/>
            <person name="Sakyi L.B."/>
            <person name="Cui X."/>
            <person name="Yuan T."/>
            <person name="Jiang B."/>
            <person name="Yang W."/>
            <person name="Lam T.T.-Y."/>
            <person name="Chang Q."/>
            <person name="Ding S."/>
            <person name="Wang X."/>
            <person name="Zhu J."/>
            <person name="Ruan X."/>
            <person name="Zhao L."/>
            <person name="Wei J."/>
            <person name="Que T."/>
            <person name="Du C."/>
            <person name="Cheng J."/>
            <person name="Dai P."/>
            <person name="Han X."/>
            <person name="Huang E."/>
            <person name="Gao Y."/>
            <person name="Liu J."/>
            <person name="Shao H."/>
            <person name="Ye R."/>
            <person name="Li L."/>
            <person name="Wei W."/>
            <person name="Wang X."/>
            <person name="Wang C."/>
            <person name="Huo Q."/>
            <person name="Li W."/>
            <person name="Guo W."/>
            <person name="Chen H."/>
            <person name="Chen S."/>
            <person name="Zhou L."/>
            <person name="Zhou L."/>
            <person name="Ni X."/>
            <person name="Tian J."/>
            <person name="Zhou Y."/>
            <person name="Sheng Y."/>
            <person name="Liu T."/>
            <person name="Pan Y."/>
            <person name="Xia L."/>
            <person name="Li J."/>
            <person name="Zhao F."/>
            <person name="Cao W."/>
        </authorList>
    </citation>
    <scope>NUCLEOTIDE SEQUENCE</scope>
    <source>
        <strain evidence="1">Rsan-2018</strain>
        <tissue evidence="1">Larvae</tissue>
    </source>
</reference>
<dbReference type="EMBL" id="JABSTV010001253">
    <property type="protein sequence ID" value="KAH7943717.1"/>
    <property type="molecule type" value="Genomic_DNA"/>
</dbReference>
<name>A0A9D4SS52_RHISA</name>
<evidence type="ECO:0000313" key="2">
    <source>
        <dbReference type="Proteomes" id="UP000821837"/>
    </source>
</evidence>
<reference evidence="1" key="1">
    <citation type="journal article" date="2020" name="Cell">
        <title>Large-Scale Comparative Analyses of Tick Genomes Elucidate Their Genetic Diversity and Vector Capacities.</title>
        <authorList>
            <consortium name="Tick Genome and Microbiome Consortium (TIGMIC)"/>
            <person name="Jia N."/>
            <person name="Wang J."/>
            <person name="Shi W."/>
            <person name="Du L."/>
            <person name="Sun Y."/>
            <person name="Zhan W."/>
            <person name="Jiang J.F."/>
            <person name="Wang Q."/>
            <person name="Zhang B."/>
            <person name="Ji P."/>
            <person name="Bell-Sakyi L."/>
            <person name="Cui X.M."/>
            <person name="Yuan T.T."/>
            <person name="Jiang B.G."/>
            <person name="Yang W.F."/>
            <person name="Lam T.T."/>
            <person name="Chang Q.C."/>
            <person name="Ding S.J."/>
            <person name="Wang X.J."/>
            <person name="Zhu J.G."/>
            <person name="Ruan X.D."/>
            <person name="Zhao L."/>
            <person name="Wei J.T."/>
            <person name="Ye R.Z."/>
            <person name="Que T.C."/>
            <person name="Du C.H."/>
            <person name="Zhou Y.H."/>
            <person name="Cheng J.X."/>
            <person name="Dai P.F."/>
            <person name="Guo W.B."/>
            <person name="Han X.H."/>
            <person name="Huang E.J."/>
            <person name="Li L.F."/>
            <person name="Wei W."/>
            <person name="Gao Y.C."/>
            <person name="Liu J.Z."/>
            <person name="Shao H.Z."/>
            <person name="Wang X."/>
            <person name="Wang C.C."/>
            <person name="Yang T.C."/>
            <person name="Huo Q.B."/>
            <person name="Li W."/>
            <person name="Chen H.Y."/>
            <person name="Chen S.E."/>
            <person name="Zhou L.G."/>
            <person name="Ni X.B."/>
            <person name="Tian J.H."/>
            <person name="Sheng Y."/>
            <person name="Liu T."/>
            <person name="Pan Y.S."/>
            <person name="Xia L.Y."/>
            <person name="Li J."/>
            <person name="Zhao F."/>
            <person name="Cao W.C."/>
        </authorList>
    </citation>
    <scope>NUCLEOTIDE SEQUENCE</scope>
    <source>
        <strain evidence="1">Rsan-2018</strain>
    </source>
</reference>
<comment type="caution">
    <text evidence="1">The sequence shown here is derived from an EMBL/GenBank/DDBJ whole genome shotgun (WGS) entry which is preliminary data.</text>
</comment>
<sequence>MILCNAAAELSNPKDSYTLQVGINGDKKPSLYKRPYAAIRDNYKWSKPGDHTLDVYDGKKGDYICLQTQFSPPQFDASNNVTRKNLIQFFFNGKQISVGQSFAADANLKDVLSRMSYHGSYFNDVECTEHHLEYTGIAEGLPQDASKEIVSWRGILLCYMSVGGSAAITGKYKAVKPAFNG</sequence>
<organism evidence="1 2">
    <name type="scientific">Rhipicephalus sanguineus</name>
    <name type="common">Brown dog tick</name>
    <name type="synonym">Ixodes sanguineus</name>
    <dbReference type="NCBI Taxonomy" id="34632"/>
    <lineage>
        <taxon>Eukaryota</taxon>
        <taxon>Metazoa</taxon>
        <taxon>Ecdysozoa</taxon>
        <taxon>Arthropoda</taxon>
        <taxon>Chelicerata</taxon>
        <taxon>Arachnida</taxon>
        <taxon>Acari</taxon>
        <taxon>Parasitiformes</taxon>
        <taxon>Ixodida</taxon>
        <taxon>Ixodoidea</taxon>
        <taxon>Ixodidae</taxon>
        <taxon>Rhipicephalinae</taxon>
        <taxon>Rhipicephalus</taxon>
        <taxon>Rhipicephalus</taxon>
    </lineage>
</organism>
<dbReference type="AlphaFoldDB" id="A0A9D4SS52"/>
<keyword evidence="2" id="KW-1185">Reference proteome</keyword>
<accession>A0A9D4SS52</accession>
<protein>
    <submittedName>
        <fullName evidence="1">Uncharacterized protein</fullName>
    </submittedName>
</protein>
<dbReference type="Proteomes" id="UP000821837">
    <property type="component" value="Unassembled WGS sequence"/>
</dbReference>